<comment type="caution">
    <text evidence="7">The sequence shown here is derived from an EMBL/GenBank/DDBJ whole genome shotgun (WGS) entry which is preliminary data.</text>
</comment>
<dbReference type="GO" id="GO:0005840">
    <property type="term" value="C:ribosome"/>
    <property type="evidence" value="ECO:0007669"/>
    <property type="project" value="UniProtKB-KW"/>
</dbReference>
<evidence type="ECO:0000313" key="8">
    <source>
        <dbReference type="Proteomes" id="UP000789508"/>
    </source>
</evidence>
<keyword evidence="5" id="KW-0687">Ribonucleoprotein</keyword>
<reference evidence="7" key="1">
    <citation type="submission" date="2021-06" db="EMBL/GenBank/DDBJ databases">
        <authorList>
            <person name="Kallberg Y."/>
            <person name="Tangrot J."/>
            <person name="Rosling A."/>
        </authorList>
    </citation>
    <scope>NUCLEOTIDE SEQUENCE</scope>
    <source>
        <strain evidence="7">FL130A</strain>
    </source>
</reference>
<dbReference type="Pfam" id="PF10780">
    <property type="entry name" value="MRP_L53"/>
    <property type="match status" value="1"/>
</dbReference>
<dbReference type="InterPro" id="IPR019716">
    <property type="entry name" value="Ribosomal_mL53"/>
</dbReference>
<keyword evidence="4" id="KW-0496">Mitochondrion</keyword>
<evidence type="ECO:0000256" key="4">
    <source>
        <dbReference type="ARBA" id="ARBA00023128"/>
    </source>
</evidence>
<gene>
    <name evidence="7" type="ORF">ALEPTO_LOCUS5777</name>
</gene>
<comment type="subcellular location">
    <subcellularLocation>
        <location evidence="1">Mitochondrion</location>
    </subcellularLocation>
</comment>
<comment type="similarity">
    <text evidence="2">Belongs to the mitochondrion-specific ribosomal protein mL53 family.</text>
</comment>
<dbReference type="OrthoDB" id="4136894at2759"/>
<dbReference type="Proteomes" id="UP000789508">
    <property type="component" value="Unassembled WGS sequence"/>
</dbReference>
<dbReference type="GO" id="GO:1990904">
    <property type="term" value="C:ribonucleoprotein complex"/>
    <property type="evidence" value="ECO:0007669"/>
    <property type="project" value="UniProtKB-KW"/>
</dbReference>
<evidence type="ECO:0000256" key="6">
    <source>
        <dbReference type="ARBA" id="ARBA00035180"/>
    </source>
</evidence>
<sequence length="69" mass="7933">MTDESRLLNPHIKINTTVSTDINEKPSINVTFRDGKTLDFAHETMKIDDVLKVLQKHARKLRDIEEANS</sequence>
<dbReference type="EMBL" id="CAJVPS010001732">
    <property type="protein sequence ID" value="CAG8548864.1"/>
    <property type="molecule type" value="Genomic_DNA"/>
</dbReference>
<evidence type="ECO:0000256" key="1">
    <source>
        <dbReference type="ARBA" id="ARBA00004173"/>
    </source>
</evidence>
<proteinExistence type="inferred from homology"/>
<dbReference type="Gene3D" id="3.40.30.10">
    <property type="entry name" value="Glutaredoxin"/>
    <property type="match status" value="1"/>
</dbReference>
<keyword evidence="8" id="KW-1185">Reference proteome</keyword>
<protein>
    <recommendedName>
        <fullName evidence="6">Large ribosomal subunit protein mL53</fullName>
    </recommendedName>
</protein>
<keyword evidence="3" id="KW-0689">Ribosomal protein</keyword>
<evidence type="ECO:0000313" key="7">
    <source>
        <dbReference type="EMBL" id="CAG8548864.1"/>
    </source>
</evidence>
<name>A0A9N9FPN4_9GLOM</name>
<evidence type="ECO:0000256" key="2">
    <source>
        <dbReference type="ARBA" id="ARBA00005557"/>
    </source>
</evidence>
<evidence type="ECO:0000256" key="3">
    <source>
        <dbReference type="ARBA" id="ARBA00022980"/>
    </source>
</evidence>
<dbReference type="AlphaFoldDB" id="A0A9N9FPN4"/>
<dbReference type="GO" id="GO:0005739">
    <property type="term" value="C:mitochondrion"/>
    <property type="evidence" value="ECO:0007669"/>
    <property type="project" value="UniProtKB-SubCell"/>
</dbReference>
<organism evidence="7 8">
    <name type="scientific">Ambispora leptoticha</name>
    <dbReference type="NCBI Taxonomy" id="144679"/>
    <lineage>
        <taxon>Eukaryota</taxon>
        <taxon>Fungi</taxon>
        <taxon>Fungi incertae sedis</taxon>
        <taxon>Mucoromycota</taxon>
        <taxon>Glomeromycotina</taxon>
        <taxon>Glomeromycetes</taxon>
        <taxon>Archaeosporales</taxon>
        <taxon>Ambisporaceae</taxon>
        <taxon>Ambispora</taxon>
    </lineage>
</organism>
<evidence type="ECO:0000256" key="5">
    <source>
        <dbReference type="ARBA" id="ARBA00023274"/>
    </source>
</evidence>
<accession>A0A9N9FPN4</accession>